<comment type="caution">
    <text evidence="10">The sequence shown here is derived from an EMBL/GenBank/DDBJ whole genome shotgun (WGS) entry which is preliminary data.</text>
</comment>
<dbReference type="Proteomes" id="UP001157974">
    <property type="component" value="Unassembled WGS sequence"/>
</dbReference>
<organism evidence="10 11">
    <name type="scientific">Rhodosorus marinus</name>
    <dbReference type="NCBI Taxonomy" id="101924"/>
    <lineage>
        <taxon>Eukaryota</taxon>
        <taxon>Rhodophyta</taxon>
        <taxon>Stylonematophyceae</taxon>
        <taxon>Stylonematales</taxon>
        <taxon>Stylonemataceae</taxon>
        <taxon>Rhodosorus</taxon>
    </lineage>
</organism>
<evidence type="ECO:0000256" key="6">
    <source>
        <dbReference type="ARBA" id="ARBA00023136"/>
    </source>
</evidence>
<gene>
    <name evidence="10" type="ORF">NDN08_007276</name>
</gene>
<protein>
    <recommendedName>
        <fullName evidence="9">GOLD domain-containing protein</fullName>
    </recommendedName>
</protein>
<evidence type="ECO:0000313" key="11">
    <source>
        <dbReference type="Proteomes" id="UP001157974"/>
    </source>
</evidence>
<comment type="subcellular location">
    <subcellularLocation>
        <location evidence="1 7">Membrane</location>
        <topology evidence="1 7">Single-pass type I membrane protein</topology>
    </subcellularLocation>
</comment>
<dbReference type="AlphaFoldDB" id="A0AAV8UG12"/>
<accession>A0AAV8UG12</accession>
<dbReference type="InterPro" id="IPR009038">
    <property type="entry name" value="GOLD_dom"/>
</dbReference>
<dbReference type="GO" id="GO:0016020">
    <property type="term" value="C:membrane"/>
    <property type="evidence" value="ECO:0007669"/>
    <property type="project" value="UniProtKB-SubCell"/>
</dbReference>
<name>A0AAV8UG12_9RHOD</name>
<evidence type="ECO:0000256" key="7">
    <source>
        <dbReference type="RuleBase" id="RU003827"/>
    </source>
</evidence>
<feature type="chain" id="PRO_5043541205" description="GOLD domain-containing protein" evidence="8">
    <location>
        <begin position="21"/>
        <end position="181"/>
    </location>
</feature>
<keyword evidence="11" id="KW-1185">Reference proteome</keyword>
<sequence length="181" mass="20624">MMGLTRLLLILVGLADVLLALRFDVEDRLKRCILEPVHAAQTLRGSYSVLPRGREIVVEVREAETGRLLYSSTGGDELFELTAKVDGRLEFCFQNVTERTHTKVDFELVLDEQSDHLASLGDRIAASTVLSLKLYQKLESSLSRVQSFAHSFNRRRLGKQIPVKHYVSKPWIRTHKYDAEL</sequence>
<proteinExistence type="inferred from homology"/>
<dbReference type="Pfam" id="PF01105">
    <property type="entry name" value="EMP24_GP25L"/>
    <property type="match status" value="1"/>
</dbReference>
<feature type="domain" description="GOLD" evidence="9">
    <location>
        <begin position="30"/>
        <end position="110"/>
    </location>
</feature>
<keyword evidence="6" id="KW-0472">Membrane</keyword>
<dbReference type="EMBL" id="JAMWBK010000011">
    <property type="protein sequence ID" value="KAJ8901430.1"/>
    <property type="molecule type" value="Genomic_DNA"/>
</dbReference>
<dbReference type="SMART" id="SM01190">
    <property type="entry name" value="EMP24_GP25L"/>
    <property type="match status" value="1"/>
</dbReference>
<evidence type="ECO:0000259" key="9">
    <source>
        <dbReference type="PROSITE" id="PS50866"/>
    </source>
</evidence>
<dbReference type="InterPro" id="IPR015720">
    <property type="entry name" value="Emp24-like"/>
</dbReference>
<comment type="similarity">
    <text evidence="2 7">Belongs to the EMP24/GP25L family.</text>
</comment>
<evidence type="ECO:0000256" key="5">
    <source>
        <dbReference type="ARBA" id="ARBA00022989"/>
    </source>
</evidence>
<feature type="signal peptide" evidence="8">
    <location>
        <begin position="1"/>
        <end position="20"/>
    </location>
</feature>
<keyword evidence="3 7" id="KW-0812">Transmembrane</keyword>
<evidence type="ECO:0000256" key="3">
    <source>
        <dbReference type="ARBA" id="ARBA00022692"/>
    </source>
</evidence>
<evidence type="ECO:0000313" key="10">
    <source>
        <dbReference type="EMBL" id="KAJ8901430.1"/>
    </source>
</evidence>
<evidence type="ECO:0000256" key="1">
    <source>
        <dbReference type="ARBA" id="ARBA00004479"/>
    </source>
</evidence>
<evidence type="ECO:0000256" key="8">
    <source>
        <dbReference type="SAM" id="SignalP"/>
    </source>
</evidence>
<keyword evidence="4 8" id="KW-0732">Signal</keyword>
<dbReference type="PROSITE" id="PS50866">
    <property type="entry name" value="GOLD"/>
    <property type="match status" value="1"/>
</dbReference>
<evidence type="ECO:0000256" key="4">
    <source>
        <dbReference type="ARBA" id="ARBA00022729"/>
    </source>
</evidence>
<evidence type="ECO:0000256" key="2">
    <source>
        <dbReference type="ARBA" id="ARBA00007104"/>
    </source>
</evidence>
<reference evidence="10 11" key="1">
    <citation type="journal article" date="2023" name="Nat. Commun.">
        <title>Origin of minicircular mitochondrial genomes in red algae.</title>
        <authorList>
            <person name="Lee Y."/>
            <person name="Cho C.H."/>
            <person name="Lee Y.M."/>
            <person name="Park S.I."/>
            <person name="Yang J.H."/>
            <person name="West J.A."/>
            <person name="Bhattacharya D."/>
            <person name="Yoon H.S."/>
        </authorList>
    </citation>
    <scope>NUCLEOTIDE SEQUENCE [LARGE SCALE GENOMIC DNA]</scope>
    <source>
        <strain evidence="10 11">CCMP1338</strain>
        <tissue evidence="10">Whole cell</tissue>
    </source>
</reference>
<dbReference type="PANTHER" id="PTHR22811">
    <property type="entry name" value="TRANSMEMBRANE EMP24 DOMAIN-CONTAINING PROTEIN"/>
    <property type="match status" value="1"/>
</dbReference>
<keyword evidence="5" id="KW-1133">Transmembrane helix</keyword>